<dbReference type="PANTHER" id="PTHR42160">
    <property type="entry name" value="URACIL-DNA GLYCOSYLASE SUPERFAMILY PROTEIN"/>
    <property type="match status" value="1"/>
</dbReference>
<dbReference type="KEGG" id="mej:Q7A_89"/>
<name>I1XEY1_METNJ</name>
<sequence>MKRSAYCQDDDVFTLLKEVRGCRLCADKLPVEPRPVLQFHPAAKVLIAGQAPGRKVHETGIPFDDASGDRLRSWLGMSRDVFYDEQQVAILPMGFCYPGTGKSGDLPPRPECAPTWREALLSKLENIQLTLVIGQYAQAYHFADNKASLTEKVLAWHELWPHVVPLPHPSPRNNRWLKNNPWFEQTLLPDLRQRVAEVLSESH</sequence>
<dbReference type="HOGENOM" id="CLU_075800_0_0_6"/>
<dbReference type="SMART" id="SM00987">
    <property type="entry name" value="UreE_C"/>
    <property type="match status" value="1"/>
</dbReference>
<organism evidence="1 2">
    <name type="scientific">Methylophaga nitratireducenticrescens</name>
    <dbReference type="NCBI Taxonomy" id="754476"/>
    <lineage>
        <taxon>Bacteria</taxon>
        <taxon>Pseudomonadati</taxon>
        <taxon>Pseudomonadota</taxon>
        <taxon>Gammaproteobacteria</taxon>
        <taxon>Thiotrichales</taxon>
        <taxon>Piscirickettsiaceae</taxon>
        <taxon>Methylophaga</taxon>
    </lineage>
</organism>
<evidence type="ECO:0000313" key="2">
    <source>
        <dbReference type="Proteomes" id="UP000009144"/>
    </source>
</evidence>
<keyword evidence="2" id="KW-1185">Reference proteome</keyword>
<dbReference type="InterPro" id="IPR036895">
    <property type="entry name" value="Uracil-DNA_glycosylase-like_sf"/>
</dbReference>
<evidence type="ECO:0000313" key="1">
    <source>
        <dbReference type="EMBL" id="AFI82950.1"/>
    </source>
</evidence>
<dbReference type="STRING" id="754476.Q7A_89"/>
<reference evidence="1 2" key="2">
    <citation type="journal article" date="2013" name="Int. J. Syst. Evol. Microbiol.">
        <title>Methylophaga nitratireducenticrescens sp. nov. and Methylophaga frappieri sp. nov., isolated from the biofilm of the methanol-fed denitrification system treating the seawater at the Montreal Biodome.</title>
        <authorList>
            <person name="Villeneuve C."/>
            <person name="Martineau C."/>
            <person name="Mauffrey F."/>
            <person name="Villemur R."/>
        </authorList>
    </citation>
    <scope>NUCLEOTIDE SEQUENCE [LARGE SCALE GENOMIC DNA]</scope>
    <source>
        <strain evidence="1 2">JAM1</strain>
    </source>
</reference>
<dbReference type="CDD" id="cd10033">
    <property type="entry name" value="UDG_like"/>
    <property type="match status" value="1"/>
</dbReference>
<gene>
    <name evidence="1" type="ordered locus">Q7A_89</name>
</gene>
<dbReference type="EMBL" id="CP003390">
    <property type="protein sequence ID" value="AFI82950.1"/>
    <property type="molecule type" value="Genomic_DNA"/>
</dbReference>
<dbReference type="PANTHER" id="PTHR42160:SF1">
    <property type="entry name" value="URACIL-DNA GLYCOSYLASE SUPERFAMILY PROTEIN"/>
    <property type="match status" value="1"/>
</dbReference>
<dbReference type="AlphaFoldDB" id="I1XEY1"/>
<dbReference type="InterPro" id="IPR005122">
    <property type="entry name" value="Uracil-DNA_glycosylase-like"/>
</dbReference>
<proteinExistence type="predicted"/>
<dbReference type="PATRIC" id="fig|754476.3.peg.88"/>
<protein>
    <submittedName>
        <fullName evidence="1">Uracil-DNA glycosylase</fullName>
    </submittedName>
</protein>
<reference evidence="1 2" key="1">
    <citation type="journal article" date="2012" name="J. Bacteriol.">
        <title>Complete genome sequences of Methylophaga sp. strain JAM1 and Methylophaga sp. strain JAM7.</title>
        <authorList>
            <person name="Villeneuve C."/>
            <person name="Martineau C."/>
            <person name="Mauffrey F."/>
            <person name="Villemur R."/>
        </authorList>
    </citation>
    <scope>NUCLEOTIDE SEQUENCE [LARGE SCALE GENOMIC DNA]</scope>
    <source>
        <strain evidence="1 2">JAM1</strain>
    </source>
</reference>
<dbReference type="Gene3D" id="3.40.470.10">
    <property type="entry name" value="Uracil-DNA glycosylase-like domain"/>
    <property type="match status" value="1"/>
</dbReference>
<dbReference type="eggNOG" id="COG1573">
    <property type="taxonomic scope" value="Bacteria"/>
</dbReference>
<accession>I1XEY1</accession>
<dbReference type="SMART" id="SM00986">
    <property type="entry name" value="UDG"/>
    <property type="match status" value="1"/>
</dbReference>
<dbReference type="Proteomes" id="UP000009144">
    <property type="component" value="Chromosome"/>
</dbReference>
<dbReference type="RefSeq" id="WP_014705326.1">
    <property type="nucleotide sequence ID" value="NC_017857.3"/>
</dbReference>
<dbReference type="InterPro" id="IPR047124">
    <property type="entry name" value="HI_0220.2"/>
</dbReference>
<dbReference type="Pfam" id="PF03167">
    <property type="entry name" value="UDG"/>
    <property type="match status" value="1"/>
</dbReference>
<dbReference type="SUPFAM" id="SSF52141">
    <property type="entry name" value="Uracil-DNA glycosylase-like"/>
    <property type="match status" value="1"/>
</dbReference>